<dbReference type="OrthoDB" id="226486at2"/>
<dbReference type="PANTHER" id="PTHR43065:SF10">
    <property type="entry name" value="PEROXIDE STRESS-ACTIVATED HISTIDINE KINASE MAK3"/>
    <property type="match status" value="1"/>
</dbReference>
<gene>
    <name evidence="10" type="ORF">FHW37_101648</name>
</gene>
<dbReference type="Gene3D" id="3.30.565.10">
    <property type="entry name" value="Histidine kinase-like ATPase, C-terminal domain"/>
    <property type="match status" value="1"/>
</dbReference>
<keyword evidence="4" id="KW-0808">Transferase</keyword>
<feature type="domain" description="Histidine kinase" evidence="9">
    <location>
        <begin position="184"/>
        <end position="397"/>
    </location>
</feature>
<proteinExistence type="predicted"/>
<evidence type="ECO:0000256" key="1">
    <source>
        <dbReference type="ARBA" id="ARBA00000085"/>
    </source>
</evidence>
<dbReference type="InterPro" id="IPR004358">
    <property type="entry name" value="Sig_transdc_His_kin-like_C"/>
</dbReference>
<dbReference type="PRINTS" id="PR00344">
    <property type="entry name" value="BCTRLSENSOR"/>
</dbReference>
<name>A0A561R8A7_9HYPH</name>
<evidence type="ECO:0000256" key="4">
    <source>
        <dbReference type="ARBA" id="ARBA00022679"/>
    </source>
</evidence>
<reference evidence="10 11" key="1">
    <citation type="submission" date="2019-06" db="EMBL/GenBank/DDBJ databases">
        <title>Sorghum-associated microbial communities from plants grown in Nebraska, USA.</title>
        <authorList>
            <person name="Schachtman D."/>
        </authorList>
    </citation>
    <scope>NUCLEOTIDE SEQUENCE [LARGE SCALE GENOMIC DNA]</scope>
    <source>
        <strain evidence="10 11">1225</strain>
    </source>
</reference>
<dbReference type="EMBL" id="VIWP01000001">
    <property type="protein sequence ID" value="TWF58844.1"/>
    <property type="molecule type" value="Genomic_DNA"/>
</dbReference>
<evidence type="ECO:0000256" key="7">
    <source>
        <dbReference type="ARBA" id="ARBA00022840"/>
    </source>
</evidence>
<dbReference type="GO" id="GO:0005524">
    <property type="term" value="F:ATP binding"/>
    <property type="evidence" value="ECO:0007669"/>
    <property type="project" value="UniProtKB-KW"/>
</dbReference>
<dbReference type="InterPro" id="IPR036890">
    <property type="entry name" value="HATPase_C_sf"/>
</dbReference>
<protein>
    <recommendedName>
        <fullName evidence="2">histidine kinase</fullName>
        <ecNumber evidence="2">2.7.13.3</ecNumber>
    </recommendedName>
</protein>
<dbReference type="EC" id="2.7.13.3" evidence="2"/>
<keyword evidence="6 10" id="KW-0418">Kinase</keyword>
<keyword evidence="3" id="KW-0597">Phosphoprotein</keyword>
<evidence type="ECO:0000259" key="9">
    <source>
        <dbReference type="PROSITE" id="PS50109"/>
    </source>
</evidence>
<dbReference type="PROSITE" id="PS50109">
    <property type="entry name" value="HIS_KIN"/>
    <property type="match status" value="1"/>
</dbReference>
<keyword evidence="7" id="KW-0067">ATP-binding</keyword>
<dbReference type="Proteomes" id="UP000320653">
    <property type="component" value="Unassembled WGS sequence"/>
</dbReference>
<evidence type="ECO:0000256" key="2">
    <source>
        <dbReference type="ARBA" id="ARBA00012438"/>
    </source>
</evidence>
<comment type="catalytic activity">
    <reaction evidence="1">
        <text>ATP + protein L-histidine = ADP + protein N-phospho-L-histidine.</text>
        <dbReference type="EC" id="2.7.13.3"/>
    </reaction>
</comment>
<dbReference type="SUPFAM" id="SSF55874">
    <property type="entry name" value="ATPase domain of HSP90 chaperone/DNA topoisomerase II/histidine kinase"/>
    <property type="match status" value="1"/>
</dbReference>
<dbReference type="InterPro" id="IPR003594">
    <property type="entry name" value="HATPase_dom"/>
</dbReference>
<dbReference type="SMART" id="SM00387">
    <property type="entry name" value="HATPase_c"/>
    <property type="match status" value="1"/>
</dbReference>
<dbReference type="AlphaFoldDB" id="A0A561R8A7"/>
<dbReference type="InterPro" id="IPR005467">
    <property type="entry name" value="His_kinase_dom"/>
</dbReference>
<dbReference type="Pfam" id="PF02518">
    <property type="entry name" value="HATPase_c"/>
    <property type="match status" value="1"/>
</dbReference>
<dbReference type="GO" id="GO:0000160">
    <property type="term" value="P:phosphorelay signal transduction system"/>
    <property type="evidence" value="ECO:0007669"/>
    <property type="project" value="UniProtKB-KW"/>
</dbReference>
<keyword evidence="5" id="KW-0547">Nucleotide-binding</keyword>
<evidence type="ECO:0000256" key="8">
    <source>
        <dbReference type="ARBA" id="ARBA00023012"/>
    </source>
</evidence>
<evidence type="ECO:0000313" key="11">
    <source>
        <dbReference type="Proteomes" id="UP000320653"/>
    </source>
</evidence>
<evidence type="ECO:0000313" key="10">
    <source>
        <dbReference type="EMBL" id="TWF58844.1"/>
    </source>
</evidence>
<accession>A0A561R8A7</accession>
<keyword evidence="8" id="KW-0902">Two-component regulatory system</keyword>
<comment type="caution">
    <text evidence="10">The sequence shown here is derived from an EMBL/GenBank/DDBJ whole genome shotgun (WGS) entry which is preliminary data.</text>
</comment>
<organism evidence="10 11">
    <name type="scientific">Neorhizobium alkalisoli</name>
    <dbReference type="NCBI Taxonomy" id="528178"/>
    <lineage>
        <taxon>Bacteria</taxon>
        <taxon>Pseudomonadati</taxon>
        <taxon>Pseudomonadota</taxon>
        <taxon>Alphaproteobacteria</taxon>
        <taxon>Hyphomicrobiales</taxon>
        <taxon>Rhizobiaceae</taxon>
        <taxon>Rhizobium/Agrobacterium group</taxon>
        <taxon>Neorhizobium</taxon>
    </lineage>
</organism>
<evidence type="ECO:0000256" key="6">
    <source>
        <dbReference type="ARBA" id="ARBA00022777"/>
    </source>
</evidence>
<keyword evidence="11" id="KW-1185">Reference proteome</keyword>
<evidence type="ECO:0000256" key="3">
    <source>
        <dbReference type="ARBA" id="ARBA00022553"/>
    </source>
</evidence>
<evidence type="ECO:0000256" key="5">
    <source>
        <dbReference type="ARBA" id="ARBA00022741"/>
    </source>
</evidence>
<dbReference type="PANTHER" id="PTHR43065">
    <property type="entry name" value="SENSOR HISTIDINE KINASE"/>
    <property type="match status" value="1"/>
</dbReference>
<dbReference type="GO" id="GO:0004673">
    <property type="term" value="F:protein histidine kinase activity"/>
    <property type="evidence" value="ECO:0007669"/>
    <property type="project" value="UniProtKB-EC"/>
</dbReference>
<dbReference type="Gene3D" id="1.10.287.130">
    <property type="match status" value="1"/>
</dbReference>
<sequence>MVDAFSGSEKNSEGGLREYGQNAADLLAAVVRFSGADKGLLLRPDEDSFVVETWVDADDSEAPLDVRPSVVLAPYQVRLVKQVASLGKTVFHGASNASLTATGASVCLCVPMGQPGNVSHILYLETADSSRGFPQSIVQAIELYALAFGKALHMQKGSEPVISPGQADIFTGIDPIILSGIAESIALEINDSLSAVVAHAGAGLQWLNHETPKLERARQSFRKIAASTFSVGNIVSAYRSTSKSGGPALELVDVGSIVAGALEAASVELVAANVRSECDLSKGAMIFAEAKQIEQAIVTLISVALDAMKDVPEPRWLSISSTVQDKHLVVAFSDSGPSIPIEARDAIFDPSYSTKQGSRGIKLAIARTIAQLHGGSLDIARSNADGTTMLLRLPAKSADEVYTPDCRS</sequence>